<dbReference type="InterPro" id="IPR051929">
    <property type="entry name" value="VirAsm_ModProt"/>
</dbReference>
<dbReference type="PANTHER" id="PTHR34858:SF1">
    <property type="entry name" value="CYSO-CYSTEINE PEPTIDASE"/>
    <property type="match status" value="1"/>
</dbReference>
<dbReference type="GO" id="GO:0008270">
    <property type="term" value="F:zinc ion binding"/>
    <property type="evidence" value="ECO:0007669"/>
    <property type="project" value="TreeGrafter"/>
</dbReference>
<dbReference type="GO" id="GO:0008235">
    <property type="term" value="F:metalloexopeptidase activity"/>
    <property type="evidence" value="ECO:0007669"/>
    <property type="project" value="TreeGrafter"/>
</dbReference>
<feature type="domain" description="MPN" evidence="6">
    <location>
        <begin position="12"/>
        <end position="143"/>
    </location>
</feature>
<keyword evidence="1" id="KW-0645">Protease</keyword>
<protein>
    <recommendedName>
        <fullName evidence="6">MPN domain-containing protein</fullName>
    </recommendedName>
</protein>
<evidence type="ECO:0000313" key="8">
    <source>
        <dbReference type="Proteomes" id="UP000612362"/>
    </source>
</evidence>
<keyword evidence="5" id="KW-0482">Metalloprotease</keyword>
<dbReference type="InterPro" id="IPR028090">
    <property type="entry name" value="JAB_dom_prok"/>
</dbReference>
<keyword evidence="8" id="KW-1185">Reference proteome</keyword>
<evidence type="ECO:0000259" key="6">
    <source>
        <dbReference type="PROSITE" id="PS50249"/>
    </source>
</evidence>
<evidence type="ECO:0000256" key="4">
    <source>
        <dbReference type="ARBA" id="ARBA00022833"/>
    </source>
</evidence>
<dbReference type="PANTHER" id="PTHR34858">
    <property type="entry name" value="CYSO-CYSTEINE PEPTIDASE"/>
    <property type="match status" value="1"/>
</dbReference>
<dbReference type="InterPro" id="IPR037518">
    <property type="entry name" value="MPN"/>
</dbReference>
<evidence type="ECO:0000256" key="3">
    <source>
        <dbReference type="ARBA" id="ARBA00022801"/>
    </source>
</evidence>
<dbReference type="SMART" id="SM00232">
    <property type="entry name" value="JAB_MPN"/>
    <property type="match status" value="1"/>
</dbReference>
<keyword evidence="2" id="KW-0479">Metal-binding</keyword>
<evidence type="ECO:0000256" key="1">
    <source>
        <dbReference type="ARBA" id="ARBA00022670"/>
    </source>
</evidence>
<dbReference type="PROSITE" id="PS50249">
    <property type="entry name" value="MPN"/>
    <property type="match status" value="1"/>
</dbReference>
<accession>A0A8J3MQC5</accession>
<keyword evidence="4" id="KW-0862">Zinc</keyword>
<sequence>MKQHNTSPHTHIILSKRARQEIYQDIHQRTSIEACGVLLGSMGREGNWHVERVQPLANTANSPVYFEFAPEELLTTEMHNEGQVIGVYHSHPTGFPQASNTDQQNMHRVNVEQGIPWAWLIVCGPFNATSDFSHDSDLAPGKLLAYYHYEHEGLQRLDIVYQD</sequence>
<evidence type="ECO:0000256" key="2">
    <source>
        <dbReference type="ARBA" id="ARBA00022723"/>
    </source>
</evidence>
<gene>
    <name evidence="7" type="ORF">KSX_06410</name>
</gene>
<dbReference type="Pfam" id="PF14464">
    <property type="entry name" value="Prok-JAB"/>
    <property type="match status" value="1"/>
</dbReference>
<evidence type="ECO:0000313" key="7">
    <source>
        <dbReference type="EMBL" id="GHO42478.1"/>
    </source>
</evidence>
<dbReference type="RefSeq" id="WP_220192017.1">
    <property type="nucleotide sequence ID" value="NZ_BNJF01000001.1"/>
</dbReference>
<dbReference type="Proteomes" id="UP000612362">
    <property type="component" value="Unassembled WGS sequence"/>
</dbReference>
<dbReference type="InterPro" id="IPR000555">
    <property type="entry name" value="JAMM/MPN+_dom"/>
</dbReference>
<reference evidence="7" key="1">
    <citation type="submission" date="2020-10" db="EMBL/GenBank/DDBJ databases">
        <title>Taxonomic study of unclassified bacteria belonging to the class Ktedonobacteria.</title>
        <authorList>
            <person name="Yabe S."/>
            <person name="Wang C.M."/>
            <person name="Zheng Y."/>
            <person name="Sakai Y."/>
            <person name="Cavaletti L."/>
            <person name="Monciardini P."/>
            <person name="Donadio S."/>
        </authorList>
    </citation>
    <scope>NUCLEOTIDE SEQUENCE</scope>
    <source>
        <strain evidence="7">SOSP1-1</strain>
    </source>
</reference>
<dbReference type="AlphaFoldDB" id="A0A8J3MQC5"/>
<comment type="caution">
    <text evidence="7">The sequence shown here is derived from an EMBL/GenBank/DDBJ whole genome shotgun (WGS) entry which is preliminary data.</text>
</comment>
<organism evidence="7 8">
    <name type="scientific">Ktedonospora formicarum</name>
    <dbReference type="NCBI Taxonomy" id="2778364"/>
    <lineage>
        <taxon>Bacteria</taxon>
        <taxon>Bacillati</taxon>
        <taxon>Chloroflexota</taxon>
        <taxon>Ktedonobacteria</taxon>
        <taxon>Ktedonobacterales</taxon>
        <taxon>Ktedonobacteraceae</taxon>
        <taxon>Ktedonospora</taxon>
    </lineage>
</organism>
<dbReference type="GO" id="GO:0006508">
    <property type="term" value="P:proteolysis"/>
    <property type="evidence" value="ECO:0007669"/>
    <property type="project" value="UniProtKB-KW"/>
</dbReference>
<keyword evidence="3" id="KW-0378">Hydrolase</keyword>
<dbReference type="SUPFAM" id="SSF102712">
    <property type="entry name" value="JAB1/MPN domain"/>
    <property type="match status" value="1"/>
</dbReference>
<dbReference type="EMBL" id="BNJF01000001">
    <property type="protein sequence ID" value="GHO42478.1"/>
    <property type="molecule type" value="Genomic_DNA"/>
</dbReference>
<proteinExistence type="predicted"/>
<evidence type="ECO:0000256" key="5">
    <source>
        <dbReference type="ARBA" id="ARBA00023049"/>
    </source>
</evidence>
<dbReference type="Gene3D" id="3.40.140.10">
    <property type="entry name" value="Cytidine Deaminase, domain 2"/>
    <property type="match status" value="1"/>
</dbReference>
<name>A0A8J3MQC5_9CHLR</name>